<comment type="function">
    <text evidence="5">RNA-free RNase P that catalyzes the removal of the 5'-leader sequence from pre-tRNA to produce the mature 5'-terminus.</text>
</comment>
<dbReference type="NCBIfam" id="NF003345">
    <property type="entry name" value="PRK04358.1-6"/>
    <property type="match status" value="1"/>
</dbReference>
<name>D7DBZ1_STAHD</name>
<proteinExistence type="inferred from homology"/>
<dbReference type="InterPro" id="IPR014856">
    <property type="entry name" value="RNA_free_RNase_P"/>
</dbReference>
<dbReference type="Proteomes" id="UP000002573">
    <property type="component" value="Chromosome"/>
</dbReference>
<dbReference type="RefSeq" id="WP_013142886.1">
    <property type="nucleotide sequence ID" value="NC_014205.1"/>
</dbReference>
<dbReference type="Pfam" id="PF08745">
    <property type="entry name" value="PIN_5"/>
    <property type="match status" value="1"/>
</dbReference>
<dbReference type="PANTHER" id="PTHR41173:SF1">
    <property type="entry name" value="RNA-FREE RIBONUCLEASE P"/>
    <property type="match status" value="1"/>
</dbReference>
<sequence length="219" mass="25034">MPLIYVLDTSAVTDPRLREVFGVKTLDGVVREYARLLIRSHIVLGAEFYTTPSTALELRSFLERNNVSREAIDMLMGAITIRSPDLYTTRIPAIIMSDWIHDMLIRITKGLRVAENSVRRAARKGYDYGIAKNKKGLEESVAQSIHELREKYREATRKGVIDTRVDFDLVVLAHEINGELVTNDTGIMKLCMQIGVKYIEPPRFINKLFLLLRERTGRV</sequence>
<dbReference type="EC" id="3.1.26.5" evidence="5"/>
<dbReference type="CDD" id="cd18691">
    <property type="entry name" value="PIN_VapC-like"/>
    <property type="match status" value="1"/>
</dbReference>
<organism evidence="6 7">
    <name type="scientific">Staphylothermus hellenicus (strain DSM 12710 / JCM 10830 / BK20S6-10-b1 / P8)</name>
    <dbReference type="NCBI Taxonomy" id="591019"/>
    <lineage>
        <taxon>Archaea</taxon>
        <taxon>Thermoproteota</taxon>
        <taxon>Thermoprotei</taxon>
        <taxon>Desulfurococcales</taxon>
        <taxon>Desulfurococcaceae</taxon>
        <taxon>Staphylothermus</taxon>
    </lineage>
</organism>
<dbReference type="GO" id="GO:0001682">
    <property type="term" value="P:tRNA 5'-leader removal"/>
    <property type="evidence" value="ECO:0007669"/>
    <property type="project" value="UniProtKB-UniRule"/>
</dbReference>
<keyword evidence="4 5" id="KW-0378">Hydrolase</keyword>
<dbReference type="GO" id="GO:0004526">
    <property type="term" value="F:ribonuclease P activity"/>
    <property type="evidence" value="ECO:0007669"/>
    <property type="project" value="UniProtKB-UniRule"/>
</dbReference>
<dbReference type="NCBIfam" id="TIGR03875">
    <property type="entry name" value="RNA_lig_partner"/>
    <property type="match status" value="1"/>
</dbReference>
<evidence type="ECO:0000313" key="6">
    <source>
        <dbReference type="EMBL" id="ADI31688.1"/>
    </source>
</evidence>
<dbReference type="HAMAP" id="MF_01078">
    <property type="entry name" value="RNA_free_RNase_P"/>
    <property type="match status" value="1"/>
</dbReference>
<evidence type="ECO:0000256" key="1">
    <source>
        <dbReference type="ARBA" id="ARBA00022694"/>
    </source>
</evidence>
<evidence type="ECO:0000256" key="4">
    <source>
        <dbReference type="ARBA" id="ARBA00022801"/>
    </source>
</evidence>
<keyword evidence="3 5" id="KW-0255">Endonuclease</keyword>
<gene>
    <name evidence="6" type="ordered locus">Shell_0559</name>
</gene>
<protein>
    <recommendedName>
        <fullName evidence="5">RNA-free ribonuclease P</fullName>
        <shortName evidence="5">RNA-free RNase P</shortName>
        <ecNumber evidence="5">3.1.26.5</ecNumber>
    </recommendedName>
    <alternativeName>
        <fullName evidence="5">Protein-only RNase P</fullName>
    </alternativeName>
</protein>
<comment type="similarity">
    <text evidence="5">Belongs to the HARP family.</text>
</comment>
<evidence type="ECO:0000256" key="3">
    <source>
        <dbReference type="ARBA" id="ARBA00022759"/>
    </source>
</evidence>
<reference evidence="7" key="1">
    <citation type="submission" date="2010-05" db="EMBL/GenBank/DDBJ databases">
        <title>Complete sequence of Staphylothermus hellenicus DSM 12710.</title>
        <authorList>
            <consortium name="US DOE Joint Genome Institute"/>
            <person name="Lucas S."/>
            <person name="Copeland A."/>
            <person name="Lapidus A."/>
            <person name="Cheng J.-F."/>
            <person name="Bruce D."/>
            <person name="Goodwin L."/>
            <person name="Pitluck S."/>
            <person name="Davenport K."/>
            <person name="Detter J.C."/>
            <person name="Han C."/>
            <person name="Tapia R."/>
            <person name="Larimer F."/>
            <person name="Land M."/>
            <person name="Hauser L."/>
            <person name="Kyrpides N."/>
            <person name="Mikhailova N."/>
            <person name="Anderson I.J."/>
            <person name="Woyke T."/>
        </authorList>
    </citation>
    <scope>NUCLEOTIDE SEQUENCE [LARGE SCALE GENOMIC DNA]</scope>
    <source>
        <strain evidence="7">DSM 12710 / JCM 10830 / BK20S6-10-b1 / P8</strain>
    </source>
</reference>
<keyword evidence="7" id="KW-1185">Reference proteome</keyword>
<dbReference type="OrthoDB" id="95197at2157"/>
<dbReference type="KEGG" id="shc:Shell_0559"/>
<dbReference type="AlphaFoldDB" id="D7DBZ1"/>
<evidence type="ECO:0000256" key="5">
    <source>
        <dbReference type="HAMAP-Rule" id="MF_01078"/>
    </source>
</evidence>
<evidence type="ECO:0000256" key="2">
    <source>
        <dbReference type="ARBA" id="ARBA00022722"/>
    </source>
</evidence>
<evidence type="ECO:0000313" key="7">
    <source>
        <dbReference type="Proteomes" id="UP000002573"/>
    </source>
</evidence>
<dbReference type="GeneID" id="9233848"/>
<reference evidence="6 7" key="2">
    <citation type="journal article" date="2011" name="Stand. Genomic Sci.">
        <title>Complete genome sequence of Staphylothermus hellenicus P8.</title>
        <authorList>
            <person name="Anderson I."/>
            <person name="Wirth R."/>
            <person name="Lucas S."/>
            <person name="Copeland A."/>
            <person name="Lapidus A."/>
            <person name="Cheng J.F."/>
            <person name="Goodwin L."/>
            <person name="Pitluck S."/>
            <person name="Davenport K."/>
            <person name="Detter J.C."/>
            <person name="Han C."/>
            <person name="Tapia R."/>
            <person name="Land M."/>
            <person name="Hauser L."/>
            <person name="Pati A."/>
            <person name="Mikhailova N."/>
            <person name="Woyke T."/>
            <person name="Klenk H.P."/>
            <person name="Kyrpides N."/>
            <person name="Ivanova N."/>
        </authorList>
    </citation>
    <scope>NUCLEOTIDE SEQUENCE [LARGE SCALE GENOMIC DNA]</scope>
    <source>
        <strain evidence="7">DSM 12710 / JCM 10830 / BK20S6-10-b1 / P8</strain>
    </source>
</reference>
<dbReference type="STRING" id="591019.Shell_0559"/>
<dbReference type="EMBL" id="CP002051">
    <property type="protein sequence ID" value="ADI31688.1"/>
    <property type="molecule type" value="Genomic_DNA"/>
</dbReference>
<comment type="catalytic activity">
    <reaction evidence="5">
        <text>Endonucleolytic cleavage of RNA, removing 5'-extranucleotides from tRNA precursor.</text>
        <dbReference type="EC" id="3.1.26.5"/>
    </reaction>
</comment>
<dbReference type="eggNOG" id="arCOG00720">
    <property type="taxonomic scope" value="Archaea"/>
</dbReference>
<accession>D7DBZ1</accession>
<dbReference type="HOGENOM" id="CLU_109672_0_0_2"/>
<keyword evidence="2 5" id="KW-0540">Nuclease</keyword>
<dbReference type="PANTHER" id="PTHR41173">
    <property type="entry name" value="UPF0278 PROTEIN TK1425"/>
    <property type="match status" value="1"/>
</dbReference>
<keyword evidence="1 5" id="KW-0819">tRNA processing</keyword>